<dbReference type="Pfam" id="PF13738">
    <property type="entry name" value="Pyr_redox_3"/>
    <property type="match status" value="1"/>
</dbReference>
<dbReference type="Gene3D" id="3.50.50.60">
    <property type="entry name" value="FAD/NAD(P)-binding domain"/>
    <property type="match status" value="1"/>
</dbReference>
<dbReference type="AlphaFoldDB" id="A0A7K1SH24"/>
<comment type="caution">
    <text evidence="2">The sequence shown here is derived from an EMBL/GenBank/DDBJ whole genome shotgun (WGS) entry which is preliminary data.</text>
</comment>
<evidence type="ECO:0000313" key="2">
    <source>
        <dbReference type="EMBL" id="MVM33109.1"/>
    </source>
</evidence>
<dbReference type="GO" id="GO:0004497">
    <property type="term" value="F:monooxygenase activity"/>
    <property type="evidence" value="ECO:0007669"/>
    <property type="project" value="UniProtKB-KW"/>
</dbReference>
<evidence type="ECO:0000313" key="3">
    <source>
        <dbReference type="Proteomes" id="UP000436006"/>
    </source>
</evidence>
<dbReference type="PANTHER" id="PTHR43539:SF78">
    <property type="entry name" value="FLAVIN-CONTAINING MONOOXYGENASE"/>
    <property type="match status" value="1"/>
</dbReference>
<dbReference type="PANTHER" id="PTHR43539">
    <property type="entry name" value="FLAVIN-BINDING MONOOXYGENASE-LIKE PROTEIN (AFU_ORTHOLOGUE AFUA_4G09220)"/>
    <property type="match status" value="1"/>
</dbReference>
<dbReference type="PRINTS" id="PR00368">
    <property type="entry name" value="FADPNR"/>
</dbReference>
<sequence length="380" mass="43329">MNQQTTTLIVGAGPFGLGLASYLKHHQHDYHIVGKPNEFWERHMPKGMLLRSSANWYLDPTHQWTIDRFFSEHYPARLSADPISREHYLHYMSWFRQQADIAVTSSYVHLLRQHDGYFTAELDTGNTIQAQNVVLATGFQYFTNFPETLVALLPAGRYQHTCDAVDMDAYRGKRVLVVGGRQSAFESAALLREAGAEHIHISYRHDTPRFEEADWSWVETIVEQMIEQPSWFRNLSAEQQEHYRYRLWAEGRLKVEPWLEKRIYQPEVTLHPRTEIVSATLQPDNSLCVGLSSGERLTVDDILFATGYQVDVKRLPFLSTSLQESLTVAGGFPLLDHQFQSSVPGLYFSSFPAGLSFGPFFGFTVAVRTAAKLIGNALVN</sequence>
<reference evidence="2 3" key="1">
    <citation type="submission" date="2019-12" db="EMBL/GenBank/DDBJ databases">
        <title>Spirosoma sp. HMF4905 genome sequencing and assembly.</title>
        <authorList>
            <person name="Kang H."/>
            <person name="Cha I."/>
            <person name="Kim H."/>
            <person name="Joh K."/>
        </authorList>
    </citation>
    <scope>NUCLEOTIDE SEQUENCE [LARGE SCALE GENOMIC DNA]</scope>
    <source>
        <strain evidence="2 3">HMF4905</strain>
    </source>
</reference>
<keyword evidence="3" id="KW-1185">Reference proteome</keyword>
<dbReference type="Proteomes" id="UP000436006">
    <property type="component" value="Unassembled WGS sequence"/>
</dbReference>
<gene>
    <name evidence="2" type="ORF">GO755_23915</name>
</gene>
<accession>A0A7K1SH24</accession>
<name>A0A7K1SH24_9BACT</name>
<dbReference type="SUPFAM" id="SSF51905">
    <property type="entry name" value="FAD/NAD(P)-binding domain"/>
    <property type="match status" value="1"/>
</dbReference>
<dbReference type="EMBL" id="WPIN01000009">
    <property type="protein sequence ID" value="MVM33109.1"/>
    <property type="molecule type" value="Genomic_DNA"/>
</dbReference>
<keyword evidence="2" id="KW-0503">Monooxygenase</keyword>
<protein>
    <submittedName>
        <fullName evidence="2">SidA/IucD/PvdA family monooxygenase</fullName>
    </submittedName>
</protein>
<evidence type="ECO:0000256" key="1">
    <source>
        <dbReference type="ARBA" id="ARBA00023002"/>
    </source>
</evidence>
<dbReference type="InterPro" id="IPR050982">
    <property type="entry name" value="Auxin_biosynth/cation_transpt"/>
</dbReference>
<keyword evidence="1" id="KW-0560">Oxidoreductase</keyword>
<proteinExistence type="predicted"/>
<dbReference type="PRINTS" id="PR00469">
    <property type="entry name" value="PNDRDTASEII"/>
</dbReference>
<dbReference type="GO" id="GO:0050660">
    <property type="term" value="F:flavin adenine dinucleotide binding"/>
    <property type="evidence" value="ECO:0007669"/>
    <property type="project" value="TreeGrafter"/>
</dbReference>
<dbReference type="InterPro" id="IPR036188">
    <property type="entry name" value="FAD/NAD-bd_sf"/>
</dbReference>
<dbReference type="RefSeq" id="WP_157587821.1">
    <property type="nucleotide sequence ID" value="NZ_WPIN01000009.1"/>
</dbReference>
<organism evidence="2 3">
    <name type="scientific">Spirosoma arboris</name>
    <dbReference type="NCBI Taxonomy" id="2682092"/>
    <lineage>
        <taxon>Bacteria</taxon>
        <taxon>Pseudomonadati</taxon>
        <taxon>Bacteroidota</taxon>
        <taxon>Cytophagia</taxon>
        <taxon>Cytophagales</taxon>
        <taxon>Cytophagaceae</taxon>
        <taxon>Spirosoma</taxon>
    </lineage>
</organism>